<sequence length="150" mass="15546">MAGKTFKNVAAGLISSPKAAKSPDSDVSPRTTTTTTTTTKTPTDYFTANKSPKQSPQTSPGATIPFPALATASSAASTNTLTSTSNSAESGIDDLRQASNASGKRPGVSRKSSTASVTFRPPRNPSLPQGAHRKTDIKTRLREASPEPVK</sequence>
<feature type="compositionally biased region" description="Low complexity" evidence="1">
    <location>
        <begin position="68"/>
        <end position="88"/>
    </location>
</feature>
<evidence type="ECO:0000313" key="2">
    <source>
        <dbReference type="EMBL" id="KAK0674355.1"/>
    </source>
</evidence>
<keyword evidence="3" id="KW-1185">Reference proteome</keyword>
<feature type="compositionally biased region" description="Polar residues" evidence="1">
    <location>
        <begin position="44"/>
        <end position="61"/>
    </location>
</feature>
<feature type="region of interest" description="Disordered" evidence="1">
    <location>
        <begin position="1"/>
        <end position="150"/>
    </location>
</feature>
<organism evidence="2 3">
    <name type="scientific">Cercophora samala</name>
    <dbReference type="NCBI Taxonomy" id="330535"/>
    <lineage>
        <taxon>Eukaryota</taxon>
        <taxon>Fungi</taxon>
        <taxon>Dikarya</taxon>
        <taxon>Ascomycota</taxon>
        <taxon>Pezizomycotina</taxon>
        <taxon>Sordariomycetes</taxon>
        <taxon>Sordariomycetidae</taxon>
        <taxon>Sordariales</taxon>
        <taxon>Lasiosphaeriaceae</taxon>
        <taxon>Cercophora</taxon>
    </lineage>
</organism>
<dbReference type="AlphaFoldDB" id="A0AA40DH64"/>
<dbReference type="Proteomes" id="UP001174997">
    <property type="component" value="Unassembled WGS sequence"/>
</dbReference>
<evidence type="ECO:0000313" key="3">
    <source>
        <dbReference type="Proteomes" id="UP001174997"/>
    </source>
</evidence>
<comment type="caution">
    <text evidence="2">The sequence shown here is derived from an EMBL/GenBank/DDBJ whole genome shotgun (WGS) entry which is preliminary data.</text>
</comment>
<dbReference type="EMBL" id="JAULSY010000002">
    <property type="protein sequence ID" value="KAK0674355.1"/>
    <property type="molecule type" value="Genomic_DNA"/>
</dbReference>
<proteinExistence type="predicted"/>
<reference evidence="2" key="1">
    <citation type="submission" date="2023-06" db="EMBL/GenBank/DDBJ databases">
        <title>Genome-scale phylogeny and comparative genomics of the fungal order Sordariales.</title>
        <authorList>
            <consortium name="Lawrence Berkeley National Laboratory"/>
            <person name="Hensen N."/>
            <person name="Bonometti L."/>
            <person name="Westerberg I."/>
            <person name="Brannstrom I.O."/>
            <person name="Guillou S."/>
            <person name="Cros-Aarteil S."/>
            <person name="Calhoun S."/>
            <person name="Haridas S."/>
            <person name="Kuo A."/>
            <person name="Mondo S."/>
            <person name="Pangilinan J."/>
            <person name="Riley R."/>
            <person name="Labutti K."/>
            <person name="Andreopoulos B."/>
            <person name="Lipzen A."/>
            <person name="Chen C."/>
            <person name="Yanf M."/>
            <person name="Daum C."/>
            <person name="Ng V."/>
            <person name="Clum A."/>
            <person name="Steindorff A."/>
            <person name="Ohm R."/>
            <person name="Martin F."/>
            <person name="Silar P."/>
            <person name="Natvig D."/>
            <person name="Lalanne C."/>
            <person name="Gautier V."/>
            <person name="Ament-Velasquez S.L."/>
            <person name="Kruys A."/>
            <person name="Hutchinson M.I."/>
            <person name="Powell A.J."/>
            <person name="Barry K."/>
            <person name="Miller A.N."/>
            <person name="Grigoriev I.V."/>
            <person name="Debuchy R."/>
            <person name="Gladieux P."/>
            <person name="Thoren M.H."/>
            <person name="Johannesson H."/>
        </authorList>
    </citation>
    <scope>NUCLEOTIDE SEQUENCE</scope>
    <source>
        <strain evidence="2">CBS 307.81</strain>
    </source>
</reference>
<protein>
    <submittedName>
        <fullName evidence="2">Uncharacterized protein</fullName>
    </submittedName>
</protein>
<evidence type="ECO:0000256" key="1">
    <source>
        <dbReference type="SAM" id="MobiDB-lite"/>
    </source>
</evidence>
<gene>
    <name evidence="2" type="ORF">QBC41DRAFT_213438</name>
</gene>
<accession>A0AA40DH64</accession>
<name>A0AA40DH64_9PEZI</name>
<feature type="compositionally biased region" description="Low complexity" evidence="1">
    <location>
        <begin position="31"/>
        <end position="43"/>
    </location>
</feature>
<feature type="compositionally biased region" description="Basic and acidic residues" evidence="1">
    <location>
        <begin position="133"/>
        <end position="150"/>
    </location>
</feature>